<reference evidence="2 3" key="1">
    <citation type="submission" date="2017-01" db="EMBL/GenBank/DDBJ databases">
        <title>Whole-Genome Shotgun Sequencing of Two beta-Proteobacterial Species in Search of the Bulgecin Biosynthetic Cluster.</title>
        <authorList>
            <person name="Horsman M.E."/>
            <person name="Marous D.R."/>
            <person name="Li R."/>
            <person name="Oliver R.A."/>
            <person name="Byun B."/>
            <person name="Emrich S.J."/>
            <person name="Boggess B."/>
            <person name="Townsend C.A."/>
            <person name="Mobashery S."/>
        </authorList>
    </citation>
    <scope>NUCLEOTIDE SEQUENCE [LARGE SCALE GENOMIC DNA]</scope>
    <source>
        <strain evidence="2 3">ATCC 31433</strain>
    </source>
</reference>
<dbReference type="GeneID" id="69002937"/>
<dbReference type="AlphaFoldDB" id="A0A2A4F7F2"/>
<feature type="transmembrane region" description="Helical" evidence="1">
    <location>
        <begin position="6"/>
        <end position="35"/>
    </location>
</feature>
<evidence type="ECO:0000313" key="3">
    <source>
        <dbReference type="Proteomes" id="UP000217994"/>
    </source>
</evidence>
<evidence type="ECO:0000313" key="2">
    <source>
        <dbReference type="EMBL" id="PCE29763.1"/>
    </source>
</evidence>
<name>A0A2A4F7F2_9BURK</name>
<dbReference type="RefSeq" id="WP_084909656.1">
    <property type="nucleotide sequence ID" value="NZ_CP020738.1"/>
</dbReference>
<feature type="transmembrane region" description="Helical" evidence="1">
    <location>
        <begin position="47"/>
        <end position="71"/>
    </location>
</feature>
<keyword evidence="1" id="KW-0812">Transmembrane</keyword>
<comment type="caution">
    <text evidence="2">The sequence shown here is derived from an EMBL/GenBank/DDBJ whole genome shotgun (WGS) entry which is preliminary data.</text>
</comment>
<organism evidence="2 3">
    <name type="scientific">Burkholderia ubonensis subsp. mesacidophila</name>
    <dbReference type="NCBI Taxonomy" id="265293"/>
    <lineage>
        <taxon>Bacteria</taxon>
        <taxon>Pseudomonadati</taxon>
        <taxon>Pseudomonadota</taxon>
        <taxon>Betaproteobacteria</taxon>
        <taxon>Burkholderiales</taxon>
        <taxon>Burkholderiaceae</taxon>
        <taxon>Burkholderia</taxon>
        <taxon>Burkholderia cepacia complex</taxon>
    </lineage>
</organism>
<keyword evidence="1" id="KW-0472">Membrane</keyword>
<dbReference type="EMBL" id="MTZU01000076">
    <property type="protein sequence ID" value="PCE29763.1"/>
    <property type="molecule type" value="Genomic_DNA"/>
</dbReference>
<accession>A0A2A4F7F2</accession>
<evidence type="ECO:0000256" key="1">
    <source>
        <dbReference type="SAM" id="Phobius"/>
    </source>
</evidence>
<protein>
    <submittedName>
        <fullName evidence="2">Uncharacterized protein</fullName>
    </submittedName>
</protein>
<gene>
    <name evidence="2" type="ORF">BZL54_24520</name>
</gene>
<keyword evidence="1" id="KW-1133">Transmembrane helix</keyword>
<sequence>MIPVPIFSGVFLIILGISFLAAVSVLVWAAALILIPRVRRSFRARQGRSIGILGALCVMSLVFVHVTLVSLEVDRKISREQAALHPTLAHAEHLLGIDMPSGTKLTLTRAGDMTSISDAEFPHAVSVYGIPATALGVRAEYDDEAPRDDGQLPPSLTALSLTGTGNATVDGWVCGTGGPLEIVLRRDARIKTLWACHLAEGNRVAHSVIPVNSTLMRSTTTYGDGLRDNDYWRIDVPDGSVFELAGLPLRHPSMQLDKQHNVVAFSYAELARAFTLGDITYPAGTEVSSAQRGLREKYPGTWVFSLEPGQPAIGKEKGAMPDVRFVAQAPSGKVYALYSK</sequence>
<dbReference type="Proteomes" id="UP000217994">
    <property type="component" value="Unassembled WGS sequence"/>
</dbReference>
<proteinExistence type="predicted"/>